<accession>A0ABN2LT24</accession>
<name>A0ABN2LT24_9ACTN</name>
<sequence length="188" mass="20606">MPRWPSHLANFEAVGTPDYGEGRARGAAWQVAVSIRVRHNVGPRPHWATCRQGENAVDDGIRFDVDGWPPQKNEARSMFAANHRLADRVVALLRAAGTVLPTGWAPFAGPVGLDVVLRGPRRPPADATNYLGGIADVLQDKSRTLIDLTHLGDLADVAVFVNDCQISRISYREEPANHPSYEVRIFPA</sequence>
<dbReference type="Proteomes" id="UP001500218">
    <property type="component" value="Unassembled WGS sequence"/>
</dbReference>
<evidence type="ECO:0000313" key="2">
    <source>
        <dbReference type="Proteomes" id="UP001500218"/>
    </source>
</evidence>
<gene>
    <name evidence="1" type="ORF">GCM10009682_18910</name>
</gene>
<comment type="caution">
    <text evidence="1">The sequence shown here is derived from an EMBL/GenBank/DDBJ whole genome shotgun (WGS) entry which is preliminary data.</text>
</comment>
<keyword evidence="2" id="KW-1185">Reference proteome</keyword>
<dbReference type="InterPro" id="IPR036614">
    <property type="entry name" value="RusA-like_sf"/>
</dbReference>
<protein>
    <submittedName>
        <fullName evidence="1">Uncharacterized protein</fullName>
    </submittedName>
</protein>
<reference evidence="1 2" key="1">
    <citation type="journal article" date="2019" name="Int. J. Syst. Evol. Microbiol.">
        <title>The Global Catalogue of Microorganisms (GCM) 10K type strain sequencing project: providing services to taxonomists for standard genome sequencing and annotation.</title>
        <authorList>
            <consortium name="The Broad Institute Genomics Platform"/>
            <consortium name="The Broad Institute Genome Sequencing Center for Infectious Disease"/>
            <person name="Wu L."/>
            <person name="Ma J."/>
        </authorList>
    </citation>
    <scope>NUCLEOTIDE SEQUENCE [LARGE SCALE GENOMIC DNA]</scope>
    <source>
        <strain evidence="1 2">JCM 13250</strain>
    </source>
</reference>
<evidence type="ECO:0000313" key="1">
    <source>
        <dbReference type="EMBL" id="GAA1797495.1"/>
    </source>
</evidence>
<organism evidence="1 2">
    <name type="scientific">Luedemannella flava</name>
    <dbReference type="NCBI Taxonomy" id="349316"/>
    <lineage>
        <taxon>Bacteria</taxon>
        <taxon>Bacillati</taxon>
        <taxon>Actinomycetota</taxon>
        <taxon>Actinomycetes</taxon>
        <taxon>Micromonosporales</taxon>
        <taxon>Micromonosporaceae</taxon>
        <taxon>Luedemannella</taxon>
    </lineage>
</organism>
<dbReference type="EMBL" id="BAAALT010000048">
    <property type="protein sequence ID" value="GAA1797495.1"/>
    <property type="molecule type" value="Genomic_DNA"/>
</dbReference>
<proteinExistence type="predicted"/>
<dbReference type="Gene3D" id="3.30.1330.70">
    <property type="entry name" value="Holliday junction resolvase RusA"/>
    <property type="match status" value="1"/>
</dbReference>